<dbReference type="CDD" id="cd12087">
    <property type="entry name" value="TM_EGFR-like"/>
    <property type="match status" value="1"/>
</dbReference>
<feature type="disulfide bond" evidence="14">
    <location>
        <begin position="327"/>
        <end position="364"/>
    </location>
</feature>
<dbReference type="PROSITE" id="PS00310">
    <property type="entry name" value="LAMP_1"/>
    <property type="match status" value="1"/>
</dbReference>
<dbReference type="EMBL" id="VZRI01013615">
    <property type="protein sequence ID" value="NWV01139.1"/>
    <property type="molecule type" value="Genomic_DNA"/>
</dbReference>
<proteinExistence type="inferred from homology"/>
<comment type="subcellular location">
    <subcellularLocation>
        <location evidence="1">Cell membrane</location>
        <topology evidence="1">Single-pass type I membrane protein</topology>
    </subcellularLocation>
    <subcellularLocation>
        <location evidence="12">Cytolytic granule membrane</location>
        <topology evidence="12">Single-pass type I membrane protein</topology>
    </subcellularLocation>
    <subcellularLocation>
        <location evidence="11">Late endosome membrane</location>
        <topology evidence="11">Single-pass type I membrane protein</topology>
    </subcellularLocation>
    <subcellularLocation>
        <location evidence="14">Lysosome membrane</location>
        <topology evidence="14">Single-pass type I membrane protein</topology>
    </subcellularLocation>
</comment>
<dbReference type="InterPro" id="IPR048528">
    <property type="entry name" value="Lamp2-like_luminal"/>
</dbReference>
<protein>
    <recommendedName>
        <fullName evidence="13">Lysosome-associated membrane glycoprotein 1</fullName>
    </recommendedName>
</protein>
<dbReference type="Gene3D" id="2.40.160.110">
    <property type="match status" value="2"/>
</dbReference>
<evidence type="ECO:0000256" key="8">
    <source>
        <dbReference type="ARBA" id="ARBA00023157"/>
    </source>
</evidence>
<evidence type="ECO:0000256" key="7">
    <source>
        <dbReference type="ARBA" id="ARBA00023136"/>
    </source>
</evidence>
<dbReference type="InterPro" id="IPR002000">
    <property type="entry name" value="Lysosome-assoc_membr_glycop"/>
</dbReference>
<evidence type="ECO:0000259" key="17">
    <source>
        <dbReference type="Pfam" id="PF01299"/>
    </source>
</evidence>
<dbReference type="Pfam" id="PF01299">
    <property type="entry name" value="Lamp2-like_luminal"/>
    <property type="match status" value="2"/>
</dbReference>
<evidence type="ECO:0000256" key="11">
    <source>
        <dbReference type="ARBA" id="ARBA00037817"/>
    </source>
</evidence>
<dbReference type="PROSITE" id="PS51407">
    <property type="entry name" value="LAMP_3"/>
    <property type="match status" value="1"/>
</dbReference>
<dbReference type="AlphaFoldDB" id="A0A7K6BFL2"/>
<feature type="domain" description="Lysosome-associated membrane glycoprotein 2-like luminal" evidence="17">
    <location>
        <begin position="206"/>
        <end position="353"/>
    </location>
</feature>
<evidence type="ECO:0000256" key="3">
    <source>
        <dbReference type="ARBA" id="ARBA00022692"/>
    </source>
</evidence>
<dbReference type="InterPro" id="IPR018134">
    <property type="entry name" value="LAMP_CS"/>
</dbReference>
<evidence type="ECO:0000256" key="2">
    <source>
        <dbReference type="ARBA" id="ARBA00022475"/>
    </source>
</evidence>
<accession>A0A7K6BFL2</accession>
<keyword evidence="20" id="KW-1185">Reference proteome</keyword>
<keyword evidence="8 14" id="KW-1015">Disulfide bond</keyword>
<organism evidence="19 20">
    <name type="scientific">Upupa epops</name>
    <name type="common">Eurasian hoopoe</name>
    <dbReference type="NCBI Taxonomy" id="57439"/>
    <lineage>
        <taxon>Eukaryota</taxon>
        <taxon>Metazoa</taxon>
        <taxon>Chordata</taxon>
        <taxon>Craniata</taxon>
        <taxon>Vertebrata</taxon>
        <taxon>Euteleostomi</taxon>
        <taxon>Archelosauria</taxon>
        <taxon>Archosauria</taxon>
        <taxon>Dinosauria</taxon>
        <taxon>Saurischia</taxon>
        <taxon>Theropoda</taxon>
        <taxon>Coelurosauria</taxon>
        <taxon>Aves</taxon>
        <taxon>Neognathae</taxon>
        <taxon>Neoaves</taxon>
        <taxon>Telluraves</taxon>
        <taxon>Coraciimorphae</taxon>
        <taxon>Bucerotiformes</taxon>
        <taxon>Upupidae</taxon>
        <taxon>Upupa</taxon>
    </lineage>
</organism>
<evidence type="ECO:0000256" key="14">
    <source>
        <dbReference type="PROSITE-ProRule" id="PRU00740"/>
    </source>
</evidence>
<evidence type="ECO:0000256" key="4">
    <source>
        <dbReference type="ARBA" id="ARBA00022729"/>
    </source>
</evidence>
<dbReference type="PANTHER" id="PTHR11506:SF27">
    <property type="entry name" value="LYSOSOME-ASSOCIATED MEMBRANE GLYCOPROTEIN 1"/>
    <property type="match status" value="1"/>
</dbReference>
<sequence length="406" mass="43955">LTGFLQAASSFEVKDLSGKVCIFADLTVAFSVEYKSDGQKEFAQFFLPQNATVEPQSSCGKDNASGPILVLGFGAGHSLSLNFSENADKYQVEELVFHYNLSDATLFHNSTAGGVKKVSHKNVMQAYLGTQYRCISSEHVNMKNVNVTFSNVTLEAYLTNGTLSMNKTECSEDMVSTTAVAPTTPKHTTSQVPTASPTPTAAPSSPAVGKYNVTGPNGTCILASMGLQLNITYPKKDEKMGLDLLNFIPRNTTSSGRCDNTSAFLSLTFERTRVFFFFALNASSEKFFLQGVNVSTILPSEAKEPLFEAANNNMSELRATVGNSYKCSAEENLQVTDKALVNVFNVQVQIFKVDGDKFGPVEECQLDENNMLIPIIVGAALAGLVLIVLIAYLIGRKRSHAGYQTI</sequence>
<reference evidence="19 20" key="1">
    <citation type="submission" date="2019-09" db="EMBL/GenBank/DDBJ databases">
        <title>Bird 10,000 Genomes (B10K) Project - Family phase.</title>
        <authorList>
            <person name="Zhang G."/>
        </authorList>
    </citation>
    <scope>NUCLEOTIDE SEQUENCE [LARGE SCALE GENOMIC DNA]</scope>
    <source>
        <strain evidence="19">B10K-DU-012-37</strain>
    </source>
</reference>
<feature type="disulfide bond" evidence="14">
    <location>
        <begin position="220"/>
        <end position="258"/>
    </location>
</feature>
<dbReference type="PRINTS" id="PR00336">
    <property type="entry name" value="LYSASSOCTDMP"/>
</dbReference>
<feature type="domain" description="Lysosome-associated membrane glycoprotein 2-like luminal" evidence="17">
    <location>
        <begin position="9"/>
        <end position="157"/>
    </location>
</feature>
<gene>
    <name evidence="19" type="primary">Lamp1</name>
    <name evidence="19" type="ORF">UPUEPO_R00196</name>
</gene>
<evidence type="ECO:0000256" key="13">
    <source>
        <dbReference type="ARBA" id="ARBA00074383"/>
    </source>
</evidence>
<evidence type="ECO:0000313" key="19">
    <source>
        <dbReference type="EMBL" id="NWV01139.1"/>
    </source>
</evidence>
<dbReference type="PROSITE" id="PS00311">
    <property type="entry name" value="LAMP_2"/>
    <property type="match status" value="1"/>
</dbReference>
<dbReference type="InterPro" id="IPR048524">
    <property type="entry name" value="Lamp2-like_TM"/>
</dbReference>
<dbReference type="Pfam" id="PF21222">
    <property type="entry name" value="Lamp2_2nd"/>
    <property type="match status" value="1"/>
</dbReference>
<evidence type="ECO:0000256" key="16">
    <source>
        <dbReference type="SAM" id="Phobius"/>
    </source>
</evidence>
<feature type="non-terminal residue" evidence="19">
    <location>
        <position position="1"/>
    </location>
</feature>
<dbReference type="GO" id="GO:0031902">
    <property type="term" value="C:late endosome membrane"/>
    <property type="evidence" value="ECO:0007669"/>
    <property type="project" value="TreeGrafter"/>
</dbReference>
<evidence type="ECO:0000256" key="15">
    <source>
        <dbReference type="SAM" id="MobiDB-lite"/>
    </source>
</evidence>
<keyword evidence="7 14" id="KW-0472">Membrane</keyword>
<dbReference type="GO" id="GO:0005886">
    <property type="term" value="C:plasma membrane"/>
    <property type="evidence" value="ECO:0007669"/>
    <property type="project" value="UniProtKB-SubCell"/>
</dbReference>
<keyword evidence="6 16" id="KW-1133">Transmembrane helix</keyword>
<evidence type="ECO:0000256" key="9">
    <source>
        <dbReference type="ARBA" id="ARBA00023180"/>
    </source>
</evidence>
<dbReference type="OrthoDB" id="10037042at2759"/>
<evidence type="ECO:0000256" key="10">
    <source>
        <dbReference type="ARBA" id="ARBA00023228"/>
    </source>
</evidence>
<evidence type="ECO:0000256" key="1">
    <source>
        <dbReference type="ARBA" id="ARBA00004251"/>
    </source>
</evidence>
<comment type="caution">
    <text evidence="19">The sequence shown here is derived from an EMBL/GenBank/DDBJ whole genome shotgun (WGS) entry which is preliminary data.</text>
</comment>
<dbReference type="GO" id="GO:0005765">
    <property type="term" value="C:lysosomal membrane"/>
    <property type="evidence" value="ECO:0007669"/>
    <property type="project" value="UniProtKB-SubCell"/>
</dbReference>
<comment type="caution">
    <text evidence="14">Lacks conserved residue(s) required for the propagation of feature annotation.</text>
</comment>
<comment type="similarity">
    <text evidence="14">Belongs to the LAMP family.</text>
</comment>
<keyword evidence="5" id="KW-0967">Endosome</keyword>
<dbReference type="Proteomes" id="UP000544127">
    <property type="component" value="Unassembled WGS sequence"/>
</dbReference>
<dbReference type="GO" id="GO:0072594">
    <property type="term" value="P:establishment of protein localization to organelle"/>
    <property type="evidence" value="ECO:0007669"/>
    <property type="project" value="TreeGrafter"/>
</dbReference>
<keyword evidence="9" id="KW-0325">Glycoprotein</keyword>
<feature type="region of interest" description="Disordered" evidence="15">
    <location>
        <begin position="181"/>
        <end position="206"/>
    </location>
</feature>
<evidence type="ECO:0000256" key="6">
    <source>
        <dbReference type="ARBA" id="ARBA00022989"/>
    </source>
</evidence>
<keyword evidence="2" id="KW-1003">Cell membrane</keyword>
<keyword evidence="10 14" id="KW-0458">Lysosome</keyword>
<name>A0A7K6BFL2_UPUEP</name>
<feature type="domain" description="Lysosome-associated membrane glycoprotein 2-like transmembrane" evidence="18">
    <location>
        <begin position="373"/>
        <end position="404"/>
    </location>
</feature>
<evidence type="ECO:0000259" key="18">
    <source>
        <dbReference type="Pfam" id="PF21222"/>
    </source>
</evidence>
<dbReference type="FunFam" id="2.40.160.110:FF:000001">
    <property type="entry name" value="lysosome-associated membrane glycoprotein 2 isoform X2"/>
    <property type="match status" value="1"/>
</dbReference>
<dbReference type="PANTHER" id="PTHR11506">
    <property type="entry name" value="LYSOSOME-ASSOCIATED MEMBRANE GLYCOPROTEIN"/>
    <property type="match status" value="1"/>
</dbReference>
<feature type="compositionally biased region" description="Low complexity" evidence="15">
    <location>
        <begin position="188"/>
        <end position="206"/>
    </location>
</feature>
<keyword evidence="4" id="KW-0732">Signal</keyword>
<keyword evidence="3 14" id="KW-0812">Transmembrane</keyword>
<feature type="non-terminal residue" evidence="19">
    <location>
        <position position="406"/>
    </location>
</feature>
<feature type="transmembrane region" description="Helical" evidence="16">
    <location>
        <begin position="371"/>
        <end position="394"/>
    </location>
</feature>
<evidence type="ECO:0000313" key="20">
    <source>
        <dbReference type="Proteomes" id="UP000544127"/>
    </source>
</evidence>
<feature type="disulfide bond" evidence="14">
    <location>
        <begin position="134"/>
        <end position="170"/>
    </location>
</feature>
<evidence type="ECO:0000256" key="12">
    <source>
        <dbReference type="ARBA" id="ARBA00060404"/>
    </source>
</evidence>
<evidence type="ECO:0000256" key="5">
    <source>
        <dbReference type="ARBA" id="ARBA00022753"/>
    </source>
</evidence>